<accession>A0A2T8TGB9</accession>
<dbReference type="Proteomes" id="UP000245912">
    <property type="component" value="Unassembled WGS sequence"/>
</dbReference>
<dbReference type="Pfam" id="PF15931">
    <property type="entry name" value="DUF4747"/>
    <property type="match status" value="1"/>
</dbReference>
<dbReference type="AlphaFoldDB" id="A0A2T8TGB9"/>
<name>A0A2T8TGB9_SALER</name>
<sequence length="323" mass="37249">MAIYKFYNIQMLPINTDVGNIGAEGYCRLFQSVSDLIDEIKREHYKLSSIAVSMRGDMFFAPFHVDVYEYPGIDGNKKLIYGSFLKFDDVNELVDTNSGETEYRSKGNTSSKRYSLEFVFDPYTHMLAIHDTKGLPTRVPLIKSLKAILEYHAIKLFKDHNLEIEELTSADSISEFLSSPKKGYKNYNGFITFSNSDAFDEAIEKDMQLTEQELKEKRVGKWEVNYKSFSKSVMNELPRQAKIQMLLATRYGNAEVSYLDENGDRQKYQMDNYPVREGFKDEQVKGNRDRALEILGLINKALNKTKAKIKTVLSNKNFLDNKE</sequence>
<dbReference type="InterPro" id="IPR031832">
    <property type="entry name" value="DUF4747"/>
</dbReference>
<dbReference type="EMBL" id="QDLQ01000001">
    <property type="protein sequence ID" value="PVJ00710.1"/>
    <property type="molecule type" value="Genomic_DNA"/>
</dbReference>
<comment type="caution">
    <text evidence="1">The sequence shown here is derived from an EMBL/GenBank/DDBJ whole genome shotgun (WGS) entry which is preliminary data.</text>
</comment>
<evidence type="ECO:0000313" key="1">
    <source>
        <dbReference type="EMBL" id="PVJ00710.1"/>
    </source>
</evidence>
<organism evidence="1 2">
    <name type="scientific">Salmonella enterica</name>
    <name type="common">Salmonella choleraesuis</name>
    <dbReference type="NCBI Taxonomy" id="28901"/>
    <lineage>
        <taxon>Bacteria</taxon>
        <taxon>Pseudomonadati</taxon>
        <taxon>Pseudomonadota</taxon>
        <taxon>Gammaproteobacteria</taxon>
        <taxon>Enterobacterales</taxon>
        <taxon>Enterobacteriaceae</taxon>
        <taxon>Salmonella</taxon>
    </lineage>
</organism>
<protein>
    <submittedName>
        <fullName evidence="1">DUF4747 domain-containing protein</fullName>
    </submittedName>
</protein>
<proteinExistence type="predicted"/>
<gene>
    <name evidence="1" type="ORF">C4860_00390</name>
</gene>
<dbReference type="RefSeq" id="WP_001029370.1">
    <property type="nucleotide sequence ID" value="NZ_CP092075.1"/>
</dbReference>
<evidence type="ECO:0000313" key="2">
    <source>
        <dbReference type="Proteomes" id="UP000245912"/>
    </source>
</evidence>
<reference evidence="1 2" key="1">
    <citation type="submission" date="2018-04" db="EMBL/GenBank/DDBJ databases">
        <title>Serotype diversity and antimicrobial resistance among Salmonella enterica isolated from patients at an equine referral hospital.</title>
        <authorList>
            <person name="Leon I.M."/>
            <person name="Lawhon S.D."/>
            <person name="Norman K.N."/>
            <person name="Threadgill D.S."/>
            <person name="Ohta N."/>
            <person name="Vinasco J."/>
            <person name="Scott H.M."/>
        </authorList>
    </citation>
    <scope>NUCLEOTIDE SEQUENCE [LARGE SCALE GENOMIC DNA]</scope>
    <source>
        <strain evidence="1 2">235</strain>
    </source>
</reference>